<dbReference type="Gene3D" id="3.10.310.30">
    <property type="match status" value="1"/>
</dbReference>
<organism evidence="3 4">
    <name type="scientific">Acholeplasma oculi</name>
    <dbReference type="NCBI Taxonomy" id="35623"/>
    <lineage>
        <taxon>Bacteria</taxon>
        <taxon>Bacillati</taxon>
        <taxon>Mycoplasmatota</taxon>
        <taxon>Mollicutes</taxon>
        <taxon>Acholeplasmatales</taxon>
        <taxon>Acholeplasmataceae</taxon>
        <taxon>Acholeplasma</taxon>
    </lineage>
</organism>
<dbReference type="PANTHER" id="PTHR47618">
    <property type="entry name" value="BIFUNCTIONAL OLIGORIBONUCLEASE AND PAP PHOSPHATASE NRNA"/>
    <property type="match status" value="1"/>
</dbReference>
<feature type="domain" description="DDH" evidence="1">
    <location>
        <begin position="15"/>
        <end position="150"/>
    </location>
</feature>
<reference evidence="4" key="1">
    <citation type="submission" date="2014-05" db="EMBL/GenBank/DDBJ databases">
        <authorList>
            <person name="Kube M."/>
        </authorList>
    </citation>
    <scope>NUCLEOTIDE SEQUENCE [LARGE SCALE GENOMIC DNA]</scope>
</reference>
<proteinExistence type="predicted"/>
<dbReference type="OrthoDB" id="9803668at2"/>
<protein>
    <submittedName>
        <fullName evidence="3">Phosphoesterase</fullName>
    </submittedName>
</protein>
<dbReference type="Proteomes" id="UP000032434">
    <property type="component" value="Chromosome 1"/>
</dbReference>
<evidence type="ECO:0000259" key="2">
    <source>
        <dbReference type="Pfam" id="PF02272"/>
    </source>
</evidence>
<dbReference type="GO" id="GO:0003676">
    <property type="term" value="F:nucleic acid binding"/>
    <property type="evidence" value="ECO:0007669"/>
    <property type="project" value="InterPro"/>
</dbReference>
<dbReference type="HOGENOM" id="CLU_039720_1_0_14"/>
<evidence type="ECO:0000313" key="3">
    <source>
        <dbReference type="EMBL" id="CDR31529.1"/>
    </source>
</evidence>
<dbReference type="InterPro" id="IPR038763">
    <property type="entry name" value="DHH_sf"/>
</dbReference>
<dbReference type="Pfam" id="PF02272">
    <property type="entry name" value="DHHA1"/>
    <property type="match status" value="1"/>
</dbReference>
<dbReference type="SUPFAM" id="SSF64182">
    <property type="entry name" value="DHH phosphoesterases"/>
    <property type="match status" value="1"/>
</dbReference>
<sequence length="318" mass="36731">MVENILELIEGHETIIIHRHKQPDLDAYGSQLGFREILKENFPDKKVYVVGDQNRYPFDATMDMIEDKDYLNALVFILDTAEKTLVSDERYKQAHKLVVIDHHLNDTNTNPDIFISWNQYISCSEIIVDLALKWGLKLNQKAANHLYAGIIGDSGRFQYVTNRNAKHVFDMTAELMKYDVDILTIYDFLYLETLEKRRIKQMFADFKLTKEFVAYRMNDLDIIKKSGLDFASVSRGTINLMAGIEEVYIWANFTEKENGEIIGEFRSRQVSIVDIAKRFGGGGHAQACGATLKSFDQAHEVIEAFNERMKEFYAKKNI</sequence>
<evidence type="ECO:0000259" key="1">
    <source>
        <dbReference type="Pfam" id="PF01368"/>
    </source>
</evidence>
<dbReference type="InterPro" id="IPR001667">
    <property type="entry name" value="DDH_dom"/>
</dbReference>
<accession>A0A061ADM0</accession>
<dbReference type="AlphaFoldDB" id="A0A061ADM0"/>
<evidence type="ECO:0000313" key="4">
    <source>
        <dbReference type="Proteomes" id="UP000032434"/>
    </source>
</evidence>
<name>A0A061ADM0_9MOLU</name>
<dbReference type="RefSeq" id="WP_045749933.1">
    <property type="nucleotide sequence ID" value="NZ_FUZK01000004.1"/>
</dbReference>
<dbReference type="EMBL" id="LK028559">
    <property type="protein sequence ID" value="CDR31529.1"/>
    <property type="molecule type" value="Genomic_DNA"/>
</dbReference>
<dbReference type="InParanoid" id="A0A061ADM0"/>
<dbReference type="PATRIC" id="fig|35623.3.peg.1457"/>
<dbReference type="Pfam" id="PF01368">
    <property type="entry name" value="DHH"/>
    <property type="match status" value="1"/>
</dbReference>
<dbReference type="InterPro" id="IPR051319">
    <property type="entry name" value="Oligoribo/pAp-PDE_c-di-AMP_PDE"/>
</dbReference>
<dbReference type="PANTHER" id="PTHR47618:SF1">
    <property type="entry name" value="BIFUNCTIONAL OLIGORIBONUCLEASE AND PAP PHOSPHATASE NRNA"/>
    <property type="match status" value="1"/>
</dbReference>
<dbReference type="KEGG" id="aoc:Aocu_14560"/>
<dbReference type="InterPro" id="IPR003156">
    <property type="entry name" value="DHHA1_dom"/>
</dbReference>
<dbReference type="Gene3D" id="3.90.1640.10">
    <property type="entry name" value="inorganic pyrophosphatase (n-terminal core)"/>
    <property type="match status" value="1"/>
</dbReference>
<gene>
    <name evidence="3" type="ORF">Aocu_14560</name>
</gene>
<keyword evidence="4" id="KW-1185">Reference proteome</keyword>
<feature type="domain" description="DHHA1" evidence="2">
    <location>
        <begin position="233"/>
        <end position="311"/>
    </location>
</feature>
<dbReference type="STRING" id="35623.Aocu_14560"/>